<accession>A0A1R2AU76</accession>
<protein>
    <submittedName>
        <fullName evidence="2">Uncharacterized protein</fullName>
    </submittedName>
</protein>
<comment type="caution">
    <text evidence="2">The sequence shown here is derived from an EMBL/GenBank/DDBJ whole genome shotgun (WGS) entry which is preliminary data.</text>
</comment>
<sequence>MIVNSKFRPPIEVIEVNPIKKNHDYYKTTGNLWESKYLTSAKIAKYYHDIQQTFLTGPNSPYNLSLKDSTDTSKAQKKKIITRKNLKQLNLTSDPLQNSLNQSNIKPETLSKLKITIHDKPLTPSNPWERLNSLPACKLRHVIPQKIIEKDLQGVQNIMDKSQELDKLKSWLDNKKQDKNMRTRLATINRHNFLKDLEKRCGINKIRQKNSMEGTFGYIKIHKTRKRTEELSKPRSAPKNSNFDHEDFRGLLHADYEEAISKVNSIIIKKKQDNPPTNKSHESIDAESLKELDEFENRRNMSRNSNHTSVEIMSFDMAKDLLN</sequence>
<feature type="region of interest" description="Disordered" evidence="1">
    <location>
        <begin position="271"/>
        <end position="291"/>
    </location>
</feature>
<evidence type="ECO:0000256" key="1">
    <source>
        <dbReference type="SAM" id="MobiDB-lite"/>
    </source>
</evidence>
<keyword evidence="3" id="KW-1185">Reference proteome</keyword>
<reference evidence="2 3" key="1">
    <citation type="submission" date="2016-11" db="EMBL/GenBank/DDBJ databases">
        <title>The macronuclear genome of Stentor coeruleus: a giant cell with tiny introns.</title>
        <authorList>
            <person name="Slabodnick M."/>
            <person name="Ruby J.G."/>
            <person name="Reiff S.B."/>
            <person name="Swart E.C."/>
            <person name="Gosai S."/>
            <person name="Prabakaran S."/>
            <person name="Witkowska E."/>
            <person name="Larue G.E."/>
            <person name="Fisher S."/>
            <person name="Freeman R.M."/>
            <person name="Gunawardena J."/>
            <person name="Chu W."/>
            <person name="Stover N.A."/>
            <person name="Gregory B.D."/>
            <person name="Nowacki M."/>
            <person name="Derisi J."/>
            <person name="Roy S.W."/>
            <person name="Marshall W.F."/>
            <person name="Sood P."/>
        </authorList>
    </citation>
    <scope>NUCLEOTIDE SEQUENCE [LARGE SCALE GENOMIC DNA]</scope>
    <source>
        <strain evidence="2">WM001</strain>
    </source>
</reference>
<dbReference type="Proteomes" id="UP000187209">
    <property type="component" value="Unassembled WGS sequence"/>
</dbReference>
<feature type="compositionally biased region" description="Basic and acidic residues" evidence="1">
    <location>
        <begin position="279"/>
        <end position="291"/>
    </location>
</feature>
<evidence type="ECO:0000313" key="2">
    <source>
        <dbReference type="EMBL" id="OMJ68079.1"/>
    </source>
</evidence>
<dbReference type="EMBL" id="MPUH01001389">
    <property type="protein sequence ID" value="OMJ68079.1"/>
    <property type="molecule type" value="Genomic_DNA"/>
</dbReference>
<proteinExistence type="predicted"/>
<dbReference type="AlphaFoldDB" id="A0A1R2AU76"/>
<gene>
    <name evidence="2" type="ORF">SteCoe_34579</name>
</gene>
<organism evidence="2 3">
    <name type="scientific">Stentor coeruleus</name>
    <dbReference type="NCBI Taxonomy" id="5963"/>
    <lineage>
        <taxon>Eukaryota</taxon>
        <taxon>Sar</taxon>
        <taxon>Alveolata</taxon>
        <taxon>Ciliophora</taxon>
        <taxon>Postciliodesmatophora</taxon>
        <taxon>Heterotrichea</taxon>
        <taxon>Heterotrichida</taxon>
        <taxon>Stentoridae</taxon>
        <taxon>Stentor</taxon>
    </lineage>
</organism>
<evidence type="ECO:0000313" key="3">
    <source>
        <dbReference type="Proteomes" id="UP000187209"/>
    </source>
</evidence>
<name>A0A1R2AU76_9CILI</name>
<dbReference type="OrthoDB" id="324009at2759"/>